<accession>A0A4R3Z9R4</accession>
<keyword evidence="1" id="KW-0472">Membrane</keyword>
<feature type="transmembrane region" description="Helical" evidence="1">
    <location>
        <begin position="130"/>
        <end position="148"/>
    </location>
</feature>
<gene>
    <name evidence="2" type="ORF">EDD60_10411</name>
</gene>
<evidence type="ECO:0000313" key="2">
    <source>
        <dbReference type="EMBL" id="TCW01195.1"/>
    </source>
</evidence>
<keyword evidence="1" id="KW-1133">Transmembrane helix</keyword>
<reference evidence="2 3" key="1">
    <citation type="submission" date="2019-03" db="EMBL/GenBank/DDBJ databases">
        <title>Genomic Encyclopedia of Type Strains, Phase IV (KMG-IV): sequencing the most valuable type-strain genomes for metagenomic binning, comparative biology and taxonomic classification.</title>
        <authorList>
            <person name="Goeker M."/>
        </authorList>
    </citation>
    <scope>NUCLEOTIDE SEQUENCE [LARGE SCALE GENOMIC DNA]</scope>
    <source>
        <strain evidence="2 3">DSM 29487</strain>
    </source>
</reference>
<name>A0A4R3Z9R4_9FIRM</name>
<evidence type="ECO:0000313" key="3">
    <source>
        <dbReference type="Proteomes" id="UP000295515"/>
    </source>
</evidence>
<dbReference type="EMBL" id="SMCQ01000004">
    <property type="protein sequence ID" value="TCW01195.1"/>
    <property type="molecule type" value="Genomic_DNA"/>
</dbReference>
<feature type="transmembrane region" description="Helical" evidence="1">
    <location>
        <begin position="96"/>
        <end position="118"/>
    </location>
</feature>
<proteinExistence type="predicted"/>
<dbReference type="AlphaFoldDB" id="A0A4R3Z9R4"/>
<keyword evidence="1" id="KW-0812">Transmembrane</keyword>
<dbReference type="Proteomes" id="UP000295515">
    <property type="component" value="Unassembled WGS sequence"/>
</dbReference>
<keyword evidence="3" id="KW-1185">Reference proteome</keyword>
<evidence type="ECO:0000256" key="1">
    <source>
        <dbReference type="SAM" id="Phobius"/>
    </source>
</evidence>
<dbReference type="GeneID" id="98914706"/>
<protein>
    <submittedName>
        <fullName evidence="2">Uncharacterized protein</fullName>
    </submittedName>
</protein>
<feature type="transmembrane region" description="Helical" evidence="1">
    <location>
        <begin position="33"/>
        <end position="50"/>
    </location>
</feature>
<sequence length="185" mass="21735">MLYLLICSFTIFIASRADLMYENITGVSTMPQYHLLVIIYTFLCAMIFGYKTKKVFQCLTHYQPFCLITIYLSSLLMVIGSLFIYTTNGQDLSSKIHVYCSMLPSLFFIILLFIYNRYLLYQFPEIYQRIHWYFESGVSFLGILLVVFTRVNGYIEILFAILMSSYLFIIEKQFQKISVQKSSSQ</sequence>
<dbReference type="RefSeq" id="WP_066449609.1">
    <property type="nucleotide sequence ID" value="NZ_JANKBF010000006.1"/>
</dbReference>
<organism evidence="2 3">
    <name type="scientific">Longibaculum muris</name>
    <dbReference type="NCBI Taxonomy" id="1796628"/>
    <lineage>
        <taxon>Bacteria</taxon>
        <taxon>Bacillati</taxon>
        <taxon>Bacillota</taxon>
        <taxon>Erysipelotrichia</taxon>
        <taxon>Erysipelotrichales</taxon>
        <taxon>Coprobacillaceae</taxon>
        <taxon>Longibaculum</taxon>
    </lineage>
</organism>
<comment type="caution">
    <text evidence="2">The sequence shown here is derived from an EMBL/GenBank/DDBJ whole genome shotgun (WGS) entry which is preliminary data.</text>
</comment>
<feature type="transmembrane region" description="Helical" evidence="1">
    <location>
        <begin position="154"/>
        <end position="170"/>
    </location>
</feature>
<feature type="transmembrane region" description="Helical" evidence="1">
    <location>
        <begin position="62"/>
        <end position="84"/>
    </location>
</feature>